<comment type="caution">
    <text evidence="2">The sequence shown here is derived from an EMBL/GenBank/DDBJ whole genome shotgun (WGS) entry which is preliminary data.</text>
</comment>
<feature type="compositionally biased region" description="Basic residues" evidence="1">
    <location>
        <begin position="166"/>
        <end position="177"/>
    </location>
</feature>
<gene>
    <name evidence="2" type="ORF">RDB_LOCUS92530</name>
</gene>
<proteinExistence type="predicted"/>
<evidence type="ECO:0000313" key="3">
    <source>
        <dbReference type="Proteomes" id="UP000663888"/>
    </source>
</evidence>
<sequence length="435" mass="47559">MLAFRGLHAMSRLLLGPKFPTPGGAARGLRLKTQLAGKSHVLDAIRNLPNHIIATFEAPATGRFAEHSRSLHTVRAPTITQRLSFPARVAVNRPLTAPRLPKIAAPPRGVTQVGLGTARNFSSRPVFQHLAENVPIALRSAAELDLDPRVRKSKAARVAGRPSAANKKKARTPRPKTAKLTATVAPEPASVLSDIEAEFAHYFPVVASSVVTVLTVPLQPSTIRSPLPEPREDASPLDLASFVPTISSYQTHRLRVDTLFDRLTRADVWKRGASTTVYDTGSGVADIIQVQFDGWSAAEVRKVLGHAGQGWCTIEERANLPVERDAARVEDEWNTLRESIANSNVQDTEVTLVLPTLDFSASYHDHFDHELSSVASPELTRPSTPFTEAMLSDNDSYFHSFIRHDGTIASDHEGSDLDFESDFDAATWSSVSHRF</sequence>
<name>A0A8H3BT60_9AGAM</name>
<dbReference type="EMBL" id="CAJMWX010001053">
    <property type="protein sequence ID" value="CAE6463179.1"/>
    <property type="molecule type" value="Genomic_DNA"/>
</dbReference>
<accession>A0A8H3BT60</accession>
<evidence type="ECO:0000313" key="2">
    <source>
        <dbReference type="EMBL" id="CAE6463179.1"/>
    </source>
</evidence>
<feature type="region of interest" description="Disordered" evidence="1">
    <location>
        <begin position="153"/>
        <end position="177"/>
    </location>
</feature>
<reference evidence="2" key="1">
    <citation type="submission" date="2021-01" db="EMBL/GenBank/DDBJ databases">
        <authorList>
            <person name="Kaushik A."/>
        </authorList>
    </citation>
    <scope>NUCLEOTIDE SEQUENCE</scope>
    <source>
        <strain evidence="2">AG4-R118</strain>
    </source>
</reference>
<organism evidence="2 3">
    <name type="scientific">Rhizoctonia solani</name>
    <dbReference type="NCBI Taxonomy" id="456999"/>
    <lineage>
        <taxon>Eukaryota</taxon>
        <taxon>Fungi</taxon>
        <taxon>Dikarya</taxon>
        <taxon>Basidiomycota</taxon>
        <taxon>Agaricomycotina</taxon>
        <taxon>Agaricomycetes</taxon>
        <taxon>Cantharellales</taxon>
        <taxon>Ceratobasidiaceae</taxon>
        <taxon>Rhizoctonia</taxon>
    </lineage>
</organism>
<dbReference type="AlphaFoldDB" id="A0A8H3BT60"/>
<evidence type="ECO:0000256" key="1">
    <source>
        <dbReference type="SAM" id="MobiDB-lite"/>
    </source>
</evidence>
<protein>
    <submittedName>
        <fullName evidence="2">Uncharacterized protein</fullName>
    </submittedName>
</protein>
<dbReference type="Proteomes" id="UP000663888">
    <property type="component" value="Unassembled WGS sequence"/>
</dbReference>